<dbReference type="GO" id="GO:0006508">
    <property type="term" value="P:proteolysis"/>
    <property type="evidence" value="ECO:0007669"/>
    <property type="project" value="UniProtKB-KW"/>
</dbReference>
<sequence>MAPSTTARARWGPIRSLLCLSPLFIAAPWLAYREHRALPEPVVDLINPQTALPQLSEAQMLAHAKYLSEDIGYRTVGTREHALGDAWMFARAEELKAQCDEIVKSVPGRKLECEIWRQEGSGHHRFDIMAKRLYKTYVNLSNIIVRVSDGTKAGKEHAVLVNSHLDSTLPSPGAADDALAVGVMLECIRVLINTPGWEPKHAVIFLFNNAEESLQDGSHLFSTQHPIANTVRAAINLEAAGSTGPTLLFQATSEQMIQAYSRVPRPCGTVVASEVFSSGVMLSDTDFRQFELYLNVTGLDMAVVGNSYLYHMRKDLVENIEPGVAQHMGDNTLALLQFLSSSESPLPSLTAGYARPTTVYFQSFRYFIVYSFDTAKILYSFLFGLSASFSVLTYSPPAPALKQPRGFIGDHLRGSFAVGCAVVGAAVGANVVAFIMAEVLKKPLSWFSDELSCVLLYGPAALAGALVSQLFVPSVRERTVFTSLLLTQSALAWGIQSIGIGSAALFFLSSLPLCLALLLNSLISTGPDVSLWSYAIGQLTPLTTGFQLAFELLNVFVPLTGRMGGEAPAEHIIATIVAVVGSYVLPLLIPFIHRYDRGVLVRSIALVSMATAVSIAVFSARNPFDAMHQKRLFVIHMENITSQEQHLHIAAADSAPGFDALAHDIAERFGVSGVPPTPVIMNDWNADWDTIYPFSTFITPYKMELPLKEEYMDLLDYSFAVSAVNDHIDTAAGTRKLTLKVTHPGIIWTAVAFDANVLEWDLDDSPPDELARHHIKEGSFYGHDTWTVDLLVKLAPEGPADGKIRVDFVGIHEKAMWPGKRAEKHLGGRAMKLFEELDGWLDETTGGTVDATLLGCVGGVAWV</sequence>
<keyword evidence="5 15" id="KW-0812">Transmembrane</keyword>
<dbReference type="RefSeq" id="XP_007401259.1">
    <property type="nucleotide sequence ID" value="XM_007401197.1"/>
</dbReference>
<evidence type="ECO:0000256" key="5">
    <source>
        <dbReference type="ARBA" id="ARBA00022692"/>
    </source>
</evidence>
<comment type="subcellular location">
    <subcellularLocation>
        <location evidence="2">Endoplasmic reticulum membrane</location>
        <topology evidence="2">Multi-pass membrane protein</topology>
    </subcellularLocation>
</comment>
<dbReference type="SUPFAM" id="SSF53187">
    <property type="entry name" value="Zn-dependent exopeptidases"/>
    <property type="match status" value="1"/>
</dbReference>
<keyword evidence="13" id="KW-0325">Glycoprotein</keyword>
<evidence type="ECO:0000256" key="9">
    <source>
        <dbReference type="ARBA" id="ARBA00022833"/>
    </source>
</evidence>
<reference evidence="17 18" key="1">
    <citation type="journal article" date="2012" name="BMC Genomics">
        <title>Comparative genomics of the white-rot fungi, Phanerochaete carnosa and P. chrysosporium, to elucidate the genetic basis of the distinct wood types they colonize.</title>
        <authorList>
            <person name="Suzuki H."/>
            <person name="MacDonald J."/>
            <person name="Syed K."/>
            <person name="Salamov A."/>
            <person name="Hori C."/>
            <person name="Aerts A."/>
            <person name="Henrissat B."/>
            <person name="Wiebenga A."/>
            <person name="vanKuyk P.A."/>
            <person name="Barry K."/>
            <person name="Lindquist E."/>
            <person name="LaButti K."/>
            <person name="Lapidus A."/>
            <person name="Lucas S."/>
            <person name="Coutinho P."/>
            <person name="Gong Y."/>
            <person name="Samejima M."/>
            <person name="Mahadevan R."/>
            <person name="Abou-Zaid M."/>
            <person name="de Vries R.P."/>
            <person name="Igarashi K."/>
            <person name="Yadav J.S."/>
            <person name="Grigoriev I.V."/>
            <person name="Master E.R."/>
        </authorList>
    </citation>
    <scope>NUCLEOTIDE SEQUENCE [LARGE SCALE GENOMIC DNA]</scope>
    <source>
        <strain evidence="17 18">HHB-10118-sp</strain>
    </source>
</reference>
<dbReference type="GO" id="GO:0046872">
    <property type="term" value="F:metal ion binding"/>
    <property type="evidence" value="ECO:0007669"/>
    <property type="project" value="UniProtKB-KW"/>
</dbReference>
<evidence type="ECO:0000256" key="7">
    <source>
        <dbReference type="ARBA" id="ARBA00022801"/>
    </source>
</evidence>
<feature type="transmembrane region" description="Helical" evidence="15">
    <location>
        <begin position="377"/>
        <end position="396"/>
    </location>
</feature>
<feature type="transmembrane region" description="Helical" evidence="15">
    <location>
        <begin position="599"/>
        <end position="620"/>
    </location>
</feature>
<dbReference type="KEGG" id="pco:PHACADRAFT_153387"/>
<dbReference type="Gene3D" id="3.40.630.10">
    <property type="entry name" value="Zn peptidases"/>
    <property type="match status" value="1"/>
</dbReference>
<proteinExistence type="inferred from homology"/>
<keyword evidence="11" id="KW-0482">Metalloprotease</keyword>
<feature type="transmembrane region" description="Helical" evidence="15">
    <location>
        <begin position="451"/>
        <end position="471"/>
    </location>
</feature>
<keyword evidence="18" id="KW-1185">Reference proteome</keyword>
<dbReference type="InterPro" id="IPR048024">
    <property type="entry name" value="Fxna-like_M28_dom"/>
</dbReference>
<organism evidence="17 18">
    <name type="scientific">Phanerochaete carnosa (strain HHB-10118-sp)</name>
    <name type="common">White-rot fungus</name>
    <name type="synonym">Peniophora carnosa</name>
    <dbReference type="NCBI Taxonomy" id="650164"/>
    <lineage>
        <taxon>Eukaryota</taxon>
        <taxon>Fungi</taxon>
        <taxon>Dikarya</taxon>
        <taxon>Basidiomycota</taxon>
        <taxon>Agaricomycotina</taxon>
        <taxon>Agaricomycetes</taxon>
        <taxon>Polyporales</taxon>
        <taxon>Phanerochaetaceae</taxon>
        <taxon>Phanerochaete</taxon>
    </lineage>
</organism>
<evidence type="ECO:0000313" key="18">
    <source>
        <dbReference type="Proteomes" id="UP000008370"/>
    </source>
</evidence>
<keyword evidence="4 14" id="KW-0645">Protease</keyword>
<evidence type="ECO:0000256" key="13">
    <source>
        <dbReference type="ARBA" id="ARBA00023180"/>
    </source>
</evidence>
<dbReference type="Pfam" id="PF04389">
    <property type="entry name" value="Peptidase_M28"/>
    <property type="match status" value="1"/>
</dbReference>
<keyword evidence="10 15" id="KW-1133">Transmembrane helix</keyword>
<accession>K5VTE1</accession>
<evidence type="ECO:0000256" key="2">
    <source>
        <dbReference type="ARBA" id="ARBA00004477"/>
    </source>
</evidence>
<feature type="transmembrane region" description="Helical" evidence="15">
    <location>
        <begin position="416"/>
        <end position="439"/>
    </location>
</feature>
<evidence type="ECO:0000256" key="12">
    <source>
        <dbReference type="ARBA" id="ARBA00023136"/>
    </source>
</evidence>
<feature type="transmembrane region" description="Helical" evidence="15">
    <location>
        <begin position="491"/>
        <end position="519"/>
    </location>
</feature>
<evidence type="ECO:0000256" key="1">
    <source>
        <dbReference type="ARBA" id="ARBA00001947"/>
    </source>
</evidence>
<evidence type="ECO:0000256" key="10">
    <source>
        <dbReference type="ARBA" id="ARBA00022989"/>
    </source>
</evidence>
<feature type="chain" id="PRO_5005138112" description="Peptide hydrolase" evidence="14">
    <location>
        <begin position="32"/>
        <end position="863"/>
    </location>
</feature>
<evidence type="ECO:0000256" key="15">
    <source>
        <dbReference type="SAM" id="Phobius"/>
    </source>
</evidence>
<feature type="signal peptide" evidence="14">
    <location>
        <begin position="1"/>
        <end position="31"/>
    </location>
</feature>
<evidence type="ECO:0000313" key="17">
    <source>
        <dbReference type="EMBL" id="EKM50065.1"/>
    </source>
</evidence>
<dbReference type="InParanoid" id="K5VTE1"/>
<dbReference type="InterPro" id="IPR007484">
    <property type="entry name" value="Peptidase_M28"/>
</dbReference>
<feature type="transmembrane region" description="Helical" evidence="15">
    <location>
        <begin position="531"/>
        <end position="552"/>
    </location>
</feature>
<evidence type="ECO:0000256" key="3">
    <source>
        <dbReference type="ARBA" id="ARBA00010918"/>
    </source>
</evidence>
<dbReference type="HOGENOM" id="CLU_015120_0_0_1"/>
<keyword evidence="7 14" id="KW-0378">Hydrolase</keyword>
<keyword evidence="14" id="KW-0732">Signal</keyword>
<evidence type="ECO:0000256" key="8">
    <source>
        <dbReference type="ARBA" id="ARBA00022824"/>
    </source>
</evidence>
<evidence type="ECO:0000259" key="16">
    <source>
        <dbReference type="Pfam" id="PF04389"/>
    </source>
</evidence>
<protein>
    <recommendedName>
        <fullName evidence="14">Peptide hydrolase</fullName>
        <ecNumber evidence="14">3.4.-.-</ecNumber>
    </recommendedName>
</protein>
<feature type="domain" description="Peptidase M28" evidence="16">
    <location>
        <begin position="142"/>
        <end position="335"/>
    </location>
</feature>
<dbReference type="FunFam" id="3.40.630.10:FF:000008">
    <property type="entry name" value="Endoplasmic reticulum metallopeptidase 1"/>
    <property type="match status" value="1"/>
</dbReference>
<keyword evidence="6 14" id="KW-0479">Metal-binding</keyword>
<evidence type="ECO:0000256" key="11">
    <source>
        <dbReference type="ARBA" id="ARBA00023049"/>
    </source>
</evidence>
<dbReference type="OrthoDB" id="76293at2759"/>
<keyword evidence="12 15" id="KW-0472">Membrane</keyword>
<dbReference type="GO" id="GO:0008235">
    <property type="term" value="F:metalloexopeptidase activity"/>
    <property type="evidence" value="ECO:0007669"/>
    <property type="project" value="InterPro"/>
</dbReference>
<keyword evidence="9 14" id="KW-0862">Zinc</keyword>
<dbReference type="AlphaFoldDB" id="K5VTE1"/>
<dbReference type="PANTHER" id="PTHR12147">
    <property type="entry name" value="METALLOPEPTIDASE M28 FAMILY MEMBER"/>
    <property type="match status" value="1"/>
</dbReference>
<evidence type="ECO:0000256" key="6">
    <source>
        <dbReference type="ARBA" id="ARBA00022723"/>
    </source>
</evidence>
<dbReference type="EMBL" id="JH930479">
    <property type="protein sequence ID" value="EKM50065.1"/>
    <property type="molecule type" value="Genomic_DNA"/>
</dbReference>
<dbReference type="GeneID" id="18908943"/>
<dbReference type="PANTHER" id="PTHR12147:SF22">
    <property type="entry name" value="ENDOPLASMIC RETICULUM METALLOPEPTIDASE 1"/>
    <property type="match status" value="1"/>
</dbReference>
<dbReference type="FunCoup" id="K5VTE1">
    <property type="interactions" value="38"/>
</dbReference>
<dbReference type="Proteomes" id="UP000008370">
    <property type="component" value="Unassembled WGS sequence"/>
</dbReference>
<evidence type="ECO:0000256" key="14">
    <source>
        <dbReference type="RuleBase" id="RU361240"/>
    </source>
</evidence>
<dbReference type="EC" id="3.4.-.-" evidence="14"/>
<comment type="cofactor">
    <cofactor evidence="1">
        <name>Zn(2+)</name>
        <dbReference type="ChEBI" id="CHEBI:29105"/>
    </cofactor>
</comment>
<comment type="similarity">
    <text evidence="3 14">Belongs to the peptidase M28 family.</text>
</comment>
<feature type="transmembrane region" description="Helical" evidence="15">
    <location>
        <begin position="572"/>
        <end position="592"/>
    </location>
</feature>
<dbReference type="CDD" id="cd03875">
    <property type="entry name" value="M28_Fxna_like"/>
    <property type="match status" value="1"/>
</dbReference>
<evidence type="ECO:0000256" key="4">
    <source>
        <dbReference type="ARBA" id="ARBA00022670"/>
    </source>
</evidence>
<dbReference type="GO" id="GO:0005789">
    <property type="term" value="C:endoplasmic reticulum membrane"/>
    <property type="evidence" value="ECO:0007669"/>
    <property type="project" value="UniProtKB-SubCell"/>
</dbReference>
<name>K5VTE1_PHACS</name>
<dbReference type="InterPro" id="IPR045175">
    <property type="entry name" value="M28_fam"/>
</dbReference>
<keyword evidence="8" id="KW-0256">Endoplasmic reticulum</keyword>
<gene>
    <name evidence="17" type="ORF">PHACADRAFT_153387</name>
</gene>